<evidence type="ECO:0000313" key="2">
    <source>
        <dbReference type="Proteomes" id="UP000291084"/>
    </source>
</evidence>
<keyword evidence="2" id="KW-1185">Reference proteome</keyword>
<reference evidence="1 2" key="1">
    <citation type="journal article" date="2015" name="Sci. Rep.">
        <title>The power of single molecule real-time sequencing technology in the de novo assembly of a eukaryotic genome.</title>
        <authorList>
            <person name="Sakai H."/>
            <person name="Naito K."/>
            <person name="Ogiso-Tanaka E."/>
            <person name="Takahashi Y."/>
            <person name="Iseki K."/>
            <person name="Muto C."/>
            <person name="Satou K."/>
            <person name="Teruya K."/>
            <person name="Shiroma A."/>
            <person name="Shimoji M."/>
            <person name="Hirano T."/>
            <person name="Itoh T."/>
            <person name="Kaga A."/>
            <person name="Tomooka N."/>
        </authorList>
    </citation>
    <scope>NUCLEOTIDE SEQUENCE [LARGE SCALE GENOMIC DNA]</scope>
    <source>
        <strain evidence="2">cv. Shumari</strain>
    </source>
</reference>
<dbReference type="AlphaFoldDB" id="A0A0S3SDW6"/>
<dbReference type="EMBL" id="AP015039">
    <property type="protein sequence ID" value="BAT91025.1"/>
    <property type="molecule type" value="Genomic_DNA"/>
</dbReference>
<evidence type="ECO:0000313" key="1">
    <source>
        <dbReference type="EMBL" id="BAT91025.1"/>
    </source>
</evidence>
<protein>
    <submittedName>
        <fullName evidence="1">Uncharacterized protein</fullName>
    </submittedName>
</protein>
<accession>A0A0S3SDW6</accession>
<gene>
    <name evidence="1" type="primary">Vigan.06G232600</name>
    <name evidence="1" type="ORF">VIGAN_06232600</name>
</gene>
<sequence>MYQTSLIFSSSHVCFIVDKYLCRVLKTYIQWLHLYNAIHCDNSLHDKSSPTARKVLKIELSISTSEFTTEKVQSNIQFNCRMRHCLLHWYIPLLSLLCVFG</sequence>
<dbReference type="Proteomes" id="UP000291084">
    <property type="component" value="Chromosome 6"/>
</dbReference>
<name>A0A0S3SDW6_PHAAN</name>
<organism evidence="1 2">
    <name type="scientific">Vigna angularis var. angularis</name>
    <dbReference type="NCBI Taxonomy" id="157739"/>
    <lineage>
        <taxon>Eukaryota</taxon>
        <taxon>Viridiplantae</taxon>
        <taxon>Streptophyta</taxon>
        <taxon>Embryophyta</taxon>
        <taxon>Tracheophyta</taxon>
        <taxon>Spermatophyta</taxon>
        <taxon>Magnoliopsida</taxon>
        <taxon>eudicotyledons</taxon>
        <taxon>Gunneridae</taxon>
        <taxon>Pentapetalae</taxon>
        <taxon>rosids</taxon>
        <taxon>fabids</taxon>
        <taxon>Fabales</taxon>
        <taxon>Fabaceae</taxon>
        <taxon>Papilionoideae</taxon>
        <taxon>50 kb inversion clade</taxon>
        <taxon>NPAAA clade</taxon>
        <taxon>indigoferoid/millettioid clade</taxon>
        <taxon>Phaseoleae</taxon>
        <taxon>Vigna</taxon>
    </lineage>
</organism>
<proteinExistence type="predicted"/>